<sequence length="199" mass="22119">MTASASSSLCSPPRSAPRASNPSSNHEHSDPTSTRNLSISMSQRKKHAIRAFLDADPRPDTAKHQVIARVTGARGNNLHDIVLPDGTATLVELPPRFRNIIWVKRESYVIAEPLAAASEGKIWGEIVHVLFPEHVDMLQREGLWPTSFKEEEKARSEDEGEDSDADDLLFDNPNRPRYAADDDDSSDEDSSEEEESDDE</sequence>
<dbReference type="EMBL" id="GG745377">
    <property type="protein sequence ID" value="KNE72119.1"/>
    <property type="molecule type" value="Genomic_DNA"/>
</dbReference>
<dbReference type="SMART" id="SM00652">
    <property type="entry name" value="eIF1a"/>
    <property type="match status" value="1"/>
</dbReference>
<dbReference type="GO" id="GO:0003743">
    <property type="term" value="F:translation initiation factor activity"/>
    <property type="evidence" value="ECO:0007669"/>
    <property type="project" value="InterPro"/>
</dbReference>
<feature type="region of interest" description="Disordered" evidence="3">
    <location>
        <begin position="149"/>
        <end position="199"/>
    </location>
</feature>
<evidence type="ECO:0000256" key="1">
    <source>
        <dbReference type="ARBA" id="ARBA00007340"/>
    </source>
</evidence>
<keyword evidence="6" id="KW-1185">Reference proteome</keyword>
<evidence type="ECO:0000313" key="6">
    <source>
        <dbReference type="Proteomes" id="UP000054350"/>
    </source>
</evidence>
<reference evidence="6" key="2">
    <citation type="submission" date="2009-11" db="EMBL/GenBank/DDBJ databases">
        <title>The Genome Sequence of Allomyces macrogynus strain ATCC 38327.</title>
        <authorList>
            <consortium name="The Broad Institute Genome Sequencing Platform"/>
            <person name="Russ C."/>
            <person name="Cuomo C."/>
            <person name="Shea T."/>
            <person name="Young S.K."/>
            <person name="Zeng Q."/>
            <person name="Koehrsen M."/>
            <person name="Haas B."/>
            <person name="Borodovsky M."/>
            <person name="Guigo R."/>
            <person name="Alvarado L."/>
            <person name="Berlin A."/>
            <person name="Borenstein D."/>
            <person name="Chen Z."/>
            <person name="Engels R."/>
            <person name="Freedman E."/>
            <person name="Gellesch M."/>
            <person name="Goldberg J."/>
            <person name="Griggs A."/>
            <person name="Gujja S."/>
            <person name="Heiman D."/>
            <person name="Hepburn T."/>
            <person name="Howarth C."/>
            <person name="Jen D."/>
            <person name="Larson L."/>
            <person name="Lewis B."/>
            <person name="Mehta T."/>
            <person name="Park D."/>
            <person name="Pearson M."/>
            <person name="Roberts A."/>
            <person name="Saif S."/>
            <person name="Shenoy N."/>
            <person name="Sisk P."/>
            <person name="Stolte C."/>
            <person name="Sykes S."/>
            <person name="Walk T."/>
            <person name="White J."/>
            <person name="Yandava C."/>
            <person name="Burger G."/>
            <person name="Gray M.W."/>
            <person name="Holland P.W.H."/>
            <person name="King N."/>
            <person name="Lang F.B.F."/>
            <person name="Roger A.J."/>
            <person name="Ruiz-Trillo I."/>
            <person name="Lander E."/>
            <person name="Nusbaum C."/>
        </authorList>
    </citation>
    <scope>NUCLEOTIDE SEQUENCE [LARGE SCALE GENOMIC DNA]</scope>
    <source>
        <strain evidence="6">ATCC 38327</strain>
    </source>
</reference>
<feature type="compositionally biased region" description="Polar residues" evidence="3">
    <location>
        <begin position="31"/>
        <end position="41"/>
    </location>
</feature>
<dbReference type="GO" id="GO:0003723">
    <property type="term" value="F:RNA binding"/>
    <property type="evidence" value="ECO:0007669"/>
    <property type="project" value="UniProtKB-KW"/>
</dbReference>
<dbReference type="eggNOG" id="KOG2925">
    <property type="taxonomic scope" value="Eukaryota"/>
</dbReference>
<dbReference type="PANTHER" id="PTHR21641">
    <property type="entry name" value="TRANSLATION INITIATION FACTOR-RELATED"/>
    <property type="match status" value="1"/>
</dbReference>
<feature type="domain" description="S1-like" evidence="4">
    <location>
        <begin position="65"/>
        <end position="129"/>
    </location>
</feature>
<dbReference type="InterPro" id="IPR012340">
    <property type="entry name" value="NA-bd_OB-fold"/>
</dbReference>
<dbReference type="InterPro" id="IPR039294">
    <property type="entry name" value="EIF1AD"/>
</dbReference>
<evidence type="ECO:0000313" key="5">
    <source>
        <dbReference type="EMBL" id="KNE72119.1"/>
    </source>
</evidence>
<accession>A0A0L0TC46</accession>
<protein>
    <recommendedName>
        <fullName evidence="4">S1-like domain-containing protein</fullName>
    </recommendedName>
</protein>
<dbReference type="SUPFAM" id="SSF50249">
    <property type="entry name" value="Nucleic acid-binding proteins"/>
    <property type="match status" value="1"/>
</dbReference>
<dbReference type="Proteomes" id="UP000054350">
    <property type="component" value="Unassembled WGS sequence"/>
</dbReference>
<dbReference type="OMA" id="FRKNIWV"/>
<dbReference type="InterPro" id="IPR001253">
    <property type="entry name" value="TIF_eIF-1A"/>
</dbReference>
<name>A0A0L0TC46_ALLM3</name>
<dbReference type="GO" id="GO:0005634">
    <property type="term" value="C:nucleus"/>
    <property type="evidence" value="ECO:0007669"/>
    <property type="project" value="TreeGrafter"/>
</dbReference>
<reference evidence="5 6" key="1">
    <citation type="submission" date="2009-11" db="EMBL/GenBank/DDBJ databases">
        <title>Annotation of Allomyces macrogynus ATCC 38327.</title>
        <authorList>
            <consortium name="The Broad Institute Genome Sequencing Platform"/>
            <person name="Russ C."/>
            <person name="Cuomo C."/>
            <person name="Burger G."/>
            <person name="Gray M.W."/>
            <person name="Holland P.W.H."/>
            <person name="King N."/>
            <person name="Lang F.B.F."/>
            <person name="Roger A.J."/>
            <person name="Ruiz-Trillo I."/>
            <person name="Young S.K."/>
            <person name="Zeng Q."/>
            <person name="Gargeya S."/>
            <person name="Fitzgerald M."/>
            <person name="Haas B."/>
            <person name="Abouelleil A."/>
            <person name="Alvarado L."/>
            <person name="Arachchi H.M."/>
            <person name="Berlin A."/>
            <person name="Chapman S.B."/>
            <person name="Gearin G."/>
            <person name="Goldberg J."/>
            <person name="Griggs A."/>
            <person name="Gujja S."/>
            <person name="Hansen M."/>
            <person name="Heiman D."/>
            <person name="Howarth C."/>
            <person name="Larimer J."/>
            <person name="Lui A."/>
            <person name="MacDonald P.J.P."/>
            <person name="McCowen C."/>
            <person name="Montmayeur A."/>
            <person name="Murphy C."/>
            <person name="Neiman D."/>
            <person name="Pearson M."/>
            <person name="Priest M."/>
            <person name="Roberts A."/>
            <person name="Saif S."/>
            <person name="Shea T."/>
            <person name="Sisk P."/>
            <person name="Stolte C."/>
            <person name="Sykes S."/>
            <person name="Wortman J."/>
            <person name="Nusbaum C."/>
            <person name="Birren B."/>
        </authorList>
    </citation>
    <scope>NUCLEOTIDE SEQUENCE [LARGE SCALE GENOMIC DNA]</scope>
    <source>
        <strain evidence="5 6">ATCC 38327</strain>
    </source>
</reference>
<feature type="compositionally biased region" description="Acidic residues" evidence="3">
    <location>
        <begin position="158"/>
        <end position="169"/>
    </location>
</feature>
<dbReference type="Pfam" id="PF01176">
    <property type="entry name" value="eIF-1a"/>
    <property type="match status" value="1"/>
</dbReference>
<dbReference type="STRING" id="578462.A0A0L0TC46"/>
<evidence type="ECO:0000259" key="4">
    <source>
        <dbReference type="Pfam" id="PF01176"/>
    </source>
</evidence>
<evidence type="ECO:0000256" key="3">
    <source>
        <dbReference type="SAM" id="MobiDB-lite"/>
    </source>
</evidence>
<comment type="similarity">
    <text evidence="1">Belongs to the EIF1AD family.</text>
</comment>
<feature type="compositionally biased region" description="Acidic residues" evidence="3">
    <location>
        <begin position="181"/>
        <end position="199"/>
    </location>
</feature>
<proteinExistence type="inferred from homology"/>
<dbReference type="Gene3D" id="2.40.50.140">
    <property type="entry name" value="Nucleic acid-binding proteins"/>
    <property type="match status" value="1"/>
</dbReference>
<dbReference type="PANTHER" id="PTHR21641:SF0">
    <property type="entry name" value="RNA-BINDING PROTEIN EIF1AD-RELATED"/>
    <property type="match status" value="1"/>
</dbReference>
<organism evidence="5 6">
    <name type="scientific">Allomyces macrogynus (strain ATCC 38327)</name>
    <name type="common">Allomyces javanicus var. macrogynus</name>
    <dbReference type="NCBI Taxonomy" id="578462"/>
    <lineage>
        <taxon>Eukaryota</taxon>
        <taxon>Fungi</taxon>
        <taxon>Fungi incertae sedis</taxon>
        <taxon>Blastocladiomycota</taxon>
        <taxon>Blastocladiomycetes</taxon>
        <taxon>Blastocladiales</taxon>
        <taxon>Blastocladiaceae</taxon>
        <taxon>Allomyces</taxon>
    </lineage>
</organism>
<dbReference type="VEuPathDB" id="FungiDB:AMAG_16613"/>
<feature type="compositionally biased region" description="Low complexity" evidence="3">
    <location>
        <begin position="1"/>
        <end position="24"/>
    </location>
</feature>
<dbReference type="AlphaFoldDB" id="A0A0L0TC46"/>
<dbReference type="InterPro" id="IPR006196">
    <property type="entry name" value="RNA-binding_domain_S1_IF1"/>
</dbReference>
<gene>
    <name evidence="5" type="ORF">AMAG_16613</name>
</gene>
<feature type="region of interest" description="Disordered" evidence="3">
    <location>
        <begin position="1"/>
        <end position="41"/>
    </location>
</feature>
<keyword evidence="2" id="KW-0694">RNA-binding</keyword>
<dbReference type="OrthoDB" id="1738325at2759"/>
<evidence type="ECO:0000256" key="2">
    <source>
        <dbReference type="ARBA" id="ARBA00022884"/>
    </source>
</evidence>